<dbReference type="Proteomes" id="UP001054252">
    <property type="component" value="Unassembled WGS sequence"/>
</dbReference>
<keyword evidence="3" id="KW-1185">Reference proteome</keyword>
<accession>A0AAV5MV29</accession>
<feature type="region of interest" description="Disordered" evidence="1">
    <location>
        <begin position="19"/>
        <end position="40"/>
    </location>
</feature>
<proteinExistence type="predicted"/>
<comment type="caution">
    <text evidence="2">The sequence shown here is derived from an EMBL/GenBank/DDBJ whole genome shotgun (WGS) entry which is preliminary data.</text>
</comment>
<evidence type="ECO:0000313" key="2">
    <source>
        <dbReference type="EMBL" id="GKV52969.1"/>
    </source>
</evidence>
<sequence>MRSANYLWRGKRKKSRCVTLGRAPGQGDESGGERNCLRVQ</sequence>
<dbReference type="AlphaFoldDB" id="A0AAV5MV29"/>
<reference evidence="2 3" key="1">
    <citation type="journal article" date="2021" name="Commun. Biol.">
        <title>The genome of Shorea leprosula (Dipterocarpaceae) highlights the ecological relevance of drought in aseasonal tropical rainforests.</title>
        <authorList>
            <person name="Ng K.K.S."/>
            <person name="Kobayashi M.J."/>
            <person name="Fawcett J.A."/>
            <person name="Hatakeyama M."/>
            <person name="Paape T."/>
            <person name="Ng C.H."/>
            <person name="Ang C.C."/>
            <person name="Tnah L.H."/>
            <person name="Lee C.T."/>
            <person name="Nishiyama T."/>
            <person name="Sese J."/>
            <person name="O'Brien M.J."/>
            <person name="Copetti D."/>
            <person name="Mohd Noor M.I."/>
            <person name="Ong R.C."/>
            <person name="Putra M."/>
            <person name="Sireger I.Z."/>
            <person name="Indrioko S."/>
            <person name="Kosugi Y."/>
            <person name="Izuno A."/>
            <person name="Isagi Y."/>
            <person name="Lee S.L."/>
            <person name="Shimizu K.K."/>
        </authorList>
    </citation>
    <scope>NUCLEOTIDE SEQUENCE [LARGE SCALE GENOMIC DNA]</scope>
    <source>
        <strain evidence="2">214</strain>
    </source>
</reference>
<evidence type="ECO:0000256" key="1">
    <source>
        <dbReference type="SAM" id="MobiDB-lite"/>
    </source>
</evidence>
<protein>
    <submittedName>
        <fullName evidence="2">Uncharacterized protein</fullName>
    </submittedName>
</protein>
<evidence type="ECO:0000313" key="3">
    <source>
        <dbReference type="Proteomes" id="UP001054252"/>
    </source>
</evidence>
<feature type="compositionally biased region" description="Basic and acidic residues" evidence="1">
    <location>
        <begin position="31"/>
        <end position="40"/>
    </location>
</feature>
<name>A0AAV5MV29_9ROSI</name>
<dbReference type="EMBL" id="BPVZ01000969">
    <property type="protein sequence ID" value="GKV52969.1"/>
    <property type="molecule type" value="Genomic_DNA"/>
</dbReference>
<gene>
    <name evidence="2" type="ORF">SLEP1_g59519</name>
</gene>
<organism evidence="2 3">
    <name type="scientific">Rubroshorea leprosula</name>
    <dbReference type="NCBI Taxonomy" id="152421"/>
    <lineage>
        <taxon>Eukaryota</taxon>
        <taxon>Viridiplantae</taxon>
        <taxon>Streptophyta</taxon>
        <taxon>Embryophyta</taxon>
        <taxon>Tracheophyta</taxon>
        <taxon>Spermatophyta</taxon>
        <taxon>Magnoliopsida</taxon>
        <taxon>eudicotyledons</taxon>
        <taxon>Gunneridae</taxon>
        <taxon>Pentapetalae</taxon>
        <taxon>rosids</taxon>
        <taxon>malvids</taxon>
        <taxon>Malvales</taxon>
        <taxon>Dipterocarpaceae</taxon>
        <taxon>Rubroshorea</taxon>
    </lineage>
</organism>